<evidence type="ECO:0000256" key="5">
    <source>
        <dbReference type="ARBA" id="ARBA00023004"/>
    </source>
</evidence>
<evidence type="ECO:0000313" key="8">
    <source>
        <dbReference type="EMBL" id="WZN64576.1"/>
    </source>
</evidence>
<dbReference type="Gene3D" id="2.60.120.620">
    <property type="entry name" value="q2cbj1_9rhob like domain"/>
    <property type="match status" value="1"/>
</dbReference>
<sequence>MVGVRKPTPKRAGARQARPSEAKDGPESESGWMWDERSELPRFPPSRAASGDRKCAGKHLDDLEYDYRNYSLRDSRSPSIRRTRLLRDEELRTSVVVVREMWKRALCEDILRCLRCEMEETGRAWHTKRHNAYSTVDLPLLELPRLDSRLRGALRRTLLSELAARYGFSSSSDLFFKDLFFVKYEAGDGGDGRHRQAGLDLHRDGSVLSFNVLLNQETEFQGGGTYFDHTKKTVEITQGDCVCHSGTVLHAGRTITSGTRLLLVGFVEASPSCIPYHLRNLFEAPEDQVSELEARATAERDRDGSAREGAQLDCEEDAMRLLCQ</sequence>
<dbReference type="GO" id="GO:0005506">
    <property type="term" value="F:iron ion binding"/>
    <property type="evidence" value="ECO:0007669"/>
    <property type="project" value="InterPro"/>
</dbReference>
<keyword evidence="3" id="KW-0223">Dioxygenase</keyword>
<evidence type="ECO:0000256" key="1">
    <source>
        <dbReference type="ARBA" id="ARBA00001961"/>
    </source>
</evidence>
<evidence type="ECO:0000256" key="4">
    <source>
        <dbReference type="ARBA" id="ARBA00023002"/>
    </source>
</evidence>
<feature type="domain" description="Fe2OG dioxygenase" evidence="7">
    <location>
        <begin position="175"/>
        <end position="269"/>
    </location>
</feature>
<accession>A0AAX4PFN3</accession>
<comment type="cofactor">
    <cofactor evidence="1">
        <name>L-ascorbate</name>
        <dbReference type="ChEBI" id="CHEBI:38290"/>
    </cofactor>
</comment>
<dbReference type="Proteomes" id="UP001472866">
    <property type="component" value="Chromosome 10"/>
</dbReference>
<dbReference type="SUPFAM" id="SSF51197">
    <property type="entry name" value="Clavaminate synthase-like"/>
    <property type="match status" value="1"/>
</dbReference>
<evidence type="ECO:0000256" key="3">
    <source>
        <dbReference type="ARBA" id="ARBA00022964"/>
    </source>
</evidence>
<name>A0AAX4PFN3_9CHLO</name>
<evidence type="ECO:0000259" key="7">
    <source>
        <dbReference type="PROSITE" id="PS51471"/>
    </source>
</evidence>
<dbReference type="AlphaFoldDB" id="A0AAX4PFN3"/>
<keyword evidence="5" id="KW-0408">Iron</keyword>
<dbReference type="InterPro" id="IPR005123">
    <property type="entry name" value="Oxoglu/Fe-dep_dioxygenase_dom"/>
</dbReference>
<evidence type="ECO:0000256" key="2">
    <source>
        <dbReference type="ARBA" id="ARBA00022723"/>
    </source>
</evidence>
<feature type="region of interest" description="Disordered" evidence="6">
    <location>
        <begin position="1"/>
        <end position="54"/>
    </location>
</feature>
<evidence type="ECO:0000313" key="9">
    <source>
        <dbReference type="Proteomes" id="UP001472866"/>
    </source>
</evidence>
<keyword evidence="4" id="KW-0560">Oxidoreductase</keyword>
<dbReference type="GO" id="GO:0051213">
    <property type="term" value="F:dioxygenase activity"/>
    <property type="evidence" value="ECO:0007669"/>
    <property type="project" value="UniProtKB-KW"/>
</dbReference>
<gene>
    <name evidence="8" type="ORF">HKI87_10g61330</name>
</gene>
<organism evidence="8 9">
    <name type="scientific">Chloropicon roscoffensis</name>
    <dbReference type="NCBI Taxonomy" id="1461544"/>
    <lineage>
        <taxon>Eukaryota</taxon>
        <taxon>Viridiplantae</taxon>
        <taxon>Chlorophyta</taxon>
        <taxon>Chloropicophyceae</taxon>
        <taxon>Chloropicales</taxon>
        <taxon>Chloropicaceae</taxon>
        <taxon>Chloropicon</taxon>
    </lineage>
</organism>
<proteinExistence type="predicted"/>
<reference evidence="8 9" key="1">
    <citation type="submission" date="2024-03" db="EMBL/GenBank/DDBJ databases">
        <title>Complete genome sequence of the green alga Chloropicon roscoffensis RCC1871.</title>
        <authorList>
            <person name="Lemieux C."/>
            <person name="Pombert J.-F."/>
            <person name="Otis C."/>
            <person name="Turmel M."/>
        </authorList>
    </citation>
    <scope>NUCLEOTIDE SEQUENCE [LARGE SCALE GENOMIC DNA]</scope>
    <source>
        <strain evidence="8 9">RCC1871</strain>
    </source>
</reference>
<keyword evidence="2" id="KW-0479">Metal-binding</keyword>
<dbReference type="InterPro" id="IPR006620">
    <property type="entry name" value="Pro_4_hyd_alph"/>
</dbReference>
<dbReference type="GO" id="GO:0016705">
    <property type="term" value="F:oxidoreductase activity, acting on paired donors, with incorporation or reduction of molecular oxygen"/>
    <property type="evidence" value="ECO:0007669"/>
    <property type="project" value="InterPro"/>
</dbReference>
<keyword evidence="9" id="KW-1185">Reference proteome</keyword>
<dbReference type="GO" id="GO:0031418">
    <property type="term" value="F:L-ascorbic acid binding"/>
    <property type="evidence" value="ECO:0007669"/>
    <property type="project" value="InterPro"/>
</dbReference>
<dbReference type="SMART" id="SM00702">
    <property type="entry name" value="P4Hc"/>
    <property type="match status" value="1"/>
</dbReference>
<dbReference type="EMBL" id="CP151510">
    <property type="protein sequence ID" value="WZN64576.1"/>
    <property type="molecule type" value="Genomic_DNA"/>
</dbReference>
<dbReference type="PROSITE" id="PS51471">
    <property type="entry name" value="FE2OG_OXY"/>
    <property type="match status" value="1"/>
</dbReference>
<protein>
    <recommendedName>
        <fullName evidence="7">Fe2OG dioxygenase domain-containing protein</fullName>
    </recommendedName>
</protein>
<evidence type="ECO:0000256" key="6">
    <source>
        <dbReference type="SAM" id="MobiDB-lite"/>
    </source>
</evidence>